<evidence type="ECO:0000256" key="8">
    <source>
        <dbReference type="ARBA" id="ARBA00083772"/>
    </source>
</evidence>
<name>A0A6P5XW33_DURZI</name>
<dbReference type="Proteomes" id="UP000515121">
    <property type="component" value="Unplaced"/>
</dbReference>
<feature type="domain" description="HTH myb-type" evidence="10">
    <location>
        <begin position="63"/>
        <end position="117"/>
    </location>
</feature>
<protein>
    <recommendedName>
        <fullName evidence="8">Myb-related protein 123</fullName>
    </recommendedName>
</protein>
<evidence type="ECO:0000256" key="3">
    <source>
        <dbReference type="ARBA" id="ARBA00023015"/>
    </source>
</evidence>
<dbReference type="InterPro" id="IPR015495">
    <property type="entry name" value="Myb_TF_plants"/>
</dbReference>
<dbReference type="PROSITE" id="PS51294">
    <property type="entry name" value="HTH_MYB"/>
    <property type="match status" value="2"/>
</dbReference>
<feature type="domain" description="Myb-like" evidence="9">
    <location>
        <begin position="63"/>
        <end position="113"/>
    </location>
</feature>
<evidence type="ECO:0000313" key="12">
    <source>
        <dbReference type="RefSeq" id="XP_022732414.1"/>
    </source>
</evidence>
<dbReference type="GO" id="GO:0030154">
    <property type="term" value="P:cell differentiation"/>
    <property type="evidence" value="ECO:0007669"/>
    <property type="project" value="TreeGrafter"/>
</dbReference>
<keyword evidence="6" id="KW-0804">Transcription</keyword>
<keyword evidence="3" id="KW-0805">Transcription regulation</keyword>
<comment type="subcellular location">
    <subcellularLocation>
        <location evidence="1">Nucleus</location>
    </subcellularLocation>
</comment>
<feature type="domain" description="Myb-like" evidence="9">
    <location>
        <begin position="10"/>
        <end position="62"/>
    </location>
</feature>
<dbReference type="PANTHER" id="PTHR47998">
    <property type="entry name" value="TRANSCRIPTION FACTOR MYB51-LIKE ISOFORM X1"/>
    <property type="match status" value="1"/>
</dbReference>
<dbReference type="GO" id="GO:0000976">
    <property type="term" value="F:transcription cis-regulatory region binding"/>
    <property type="evidence" value="ECO:0007669"/>
    <property type="project" value="TreeGrafter"/>
</dbReference>
<dbReference type="FunFam" id="1.10.10.60:FF:000001">
    <property type="entry name" value="MYB-related transcription factor"/>
    <property type="match status" value="1"/>
</dbReference>
<dbReference type="InterPro" id="IPR009057">
    <property type="entry name" value="Homeodomain-like_sf"/>
</dbReference>
<dbReference type="OrthoDB" id="2143914at2759"/>
<accession>A0A6P5XW33</accession>
<dbReference type="CDD" id="cd00167">
    <property type="entry name" value="SANT"/>
    <property type="match status" value="2"/>
</dbReference>
<reference evidence="12" key="1">
    <citation type="submission" date="2025-08" db="UniProtKB">
        <authorList>
            <consortium name="RefSeq"/>
        </authorList>
    </citation>
    <scope>IDENTIFICATION</scope>
    <source>
        <tissue evidence="12">Fruit stalk</tissue>
    </source>
</reference>
<proteinExistence type="predicted"/>
<dbReference type="RefSeq" id="XP_022732414.1">
    <property type="nucleotide sequence ID" value="XM_022876679.1"/>
</dbReference>
<evidence type="ECO:0000256" key="7">
    <source>
        <dbReference type="ARBA" id="ARBA00023242"/>
    </source>
</evidence>
<keyword evidence="2" id="KW-0677">Repeat</keyword>
<evidence type="ECO:0000313" key="11">
    <source>
        <dbReference type="Proteomes" id="UP000515121"/>
    </source>
</evidence>
<dbReference type="PROSITE" id="PS50090">
    <property type="entry name" value="MYB_LIKE"/>
    <property type="match status" value="2"/>
</dbReference>
<evidence type="ECO:0000259" key="9">
    <source>
        <dbReference type="PROSITE" id="PS50090"/>
    </source>
</evidence>
<keyword evidence="4" id="KW-0238">DNA-binding</keyword>
<keyword evidence="5" id="KW-0010">Activator</keyword>
<evidence type="ECO:0000256" key="5">
    <source>
        <dbReference type="ARBA" id="ARBA00023159"/>
    </source>
</evidence>
<dbReference type="SUPFAM" id="SSF46689">
    <property type="entry name" value="Homeodomain-like"/>
    <property type="match status" value="1"/>
</dbReference>
<dbReference type="InterPro" id="IPR001005">
    <property type="entry name" value="SANT/Myb"/>
</dbReference>
<feature type="domain" description="HTH myb-type" evidence="10">
    <location>
        <begin position="10"/>
        <end position="62"/>
    </location>
</feature>
<dbReference type="KEGG" id="dzi:111286616"/>
<evidence type="ECO:0000256" key="2">
    <source>
        <dbReference type="ARBA" id="ARBA00022737"/>
    </source>
</evidence>
<dbReference type="GO" id="GO:0006355">
    <property type="term" value="P:regulation of DNA-templated transcription"/>
    <property type="evidence" value="ECO:0007669"/>
    <property type="project" value="TreeGrafter"/>
</dbReference>
<dbReference type="GO" id="GO:0005634">
    <property type="term" value="C:nucleus"/>
    <property type="evidence" value="ECO:0007669"/>
    <property type="project" value="UniProtKB-SubCell"/>
</dbReference>
<keyword evidence="7" id="KW-0539">Nucleus</keyword>
<keyword evidence="11" id="KW-1185">Reference proteome</keyword>
<evidence type="ECO:0000259" key="10">
    <source>
        <dbReference type="PROSITE" id="PS51294"/>
    </source>
</evidence>
<dbReference type="GeneID" id="111286616"/>
<dbReference type="PANTHER" id="PTHR47998:SF38">
    <property type="entry name" value="MYB TRANSCRIPTION FACTOR"/>
    <property type="match status" value="1"/>
</dbReference>
<dbReference type="Pfam" id="PF00249">
    <property type="entry name" value="Myb_DNA-binding"/>
    <property type="match status" value="2"/>
</dbReference>
<dbReference type="SMART" id="SM00717">
    <property type="entry name" value="SANT"/>
    <property type="match status" value="2"/>
</dbReference>
<dbReference type="Gene3D" id="1.10.10.60">
    <property type="entry name" value="Homeodomain-like"/>
    <property type="match status" value="2"/>
</dbReference>
<evidence type="ECO:0000256" key="1">
    <source>
        <dbReference type="ARBA" id="ARBA00004123"/>
    </source>
</evidence>
<sequence>MAPKKDGVSKRVMNKGAWTAEEDTKLAEYIEIHGAKRWKTIAIKSGLNRCGKSCRLRWLNYLRPNIKRGNISSEEEDLILRLHKLLGNRWSLIAGRLPGRTDNEIKNYWNSHLSKKINQKERKTEQTVPQKTWETVQIEEEVARGSDDNFELSFDENEFFDFSTQGCFGLEWVNKFLQLDDHDDP</sequence>
<organism evidence="11 12">
    <name type="scientific">Durio zibethinus</name>
    <name type="common">Durian</name>
    <dbReference type="NCBI Taxonomy" id="66656"/>
    <lineage>
        <taxon>Eukaryota</taxon>
        <taxon>Viridiplantae</taxon>
        <taxon>Streptophyta</taxon>
        <taxon>Embryophyta</taxon>
        <taxon>Tracheophyta</taxon>
        <taxon>Spermatophyta</taxon>
        <taxon>Magnoliopsida</taxon>
        <taxon>eudicotyledons</taxon>
        <taxon>Gunneridae</taxon>
        <taxon>Pentapetalae</taxon>
        <taxon>rosids</taxon>
        <taxon>malvids</taxon>
        <taxon>Malvales</taxon>
        <taxon>Malvaceae</taxon>
        <taxon>Helicteroideae</taxon>
        <taxon>Durio</taxon>
    </lineage>
</organism>
<dbReference type="FunFam" id="1.10.10.60:FF:000302">
    <property type="entry name" value="Transcription factor TT2"/>
    <property type="match status" value="1"/>
</dbReference>
<gene>
    <name evidence="12" type="primary">LOC111286616</name>
</gene>
<dbReference type="InterPro" id="IPR017930">
    <property type="entry name" value="Myb_dom"/>
</dbReference>
<evidence type="ECO:0000256" key="6">
    <source>
        <dbReference type="ARBA" id="ARBA00023163"/>
    </source>
</evidence>
<evidence type="ECO:0000256" key="4">
    <source>
        <dbReference type="ARBA" id="ARBA00023125"/>
    </source>
</evidence>
<dbReference type="AlphaFoldDB" id="A0A6P5XW33"/>